<keyword evidence="2" id="KW-1185">Reference proteome</keyword>
<sequence length="212" mass="25240">MEHIYSDTEVEFAQYIKENPPQKIWYEYIDYVFDYGSFYFKIECTLEDVDSPHIYSEAVIGKLTKYKEAFVAEEHTKLVCQDKKIEKIFISRAVLHFSIYDEFSKTKQFLNKARQKLKTFLTRKKDPLGDMFAKSAGMYNTFVNHPQSTEAKNTDPKYSNLIDCGLLIRVEGKFLKAFVEENGYGFQIWDDKYFFDKIELKEIYQQYELIEI</sequence>
<organism evidence="1 2">
    <name type="scientific">Belliella pelovolcani</name>
    <dbReference type="NCBI Taxonomy" id="529505"/>
    <lineage>
        <taxon>Bacteria</taxon>
        <taxon>Pseudomonadati</taxon>
        <taxon>Bacteroidota</taxon>
        <taxon>Cytophagia</taxon>
        <taxon>Cytophagales</taxon>
        <taxon>Cyclobacteriaceae</taxon>
        <taxon>Belliella</taxon>
    </lineage>
</organism>
<dbReference type="AlphaFoldDB" id="A0A1N7LXF7"/>
<evidence type="ECO:0000313" key="2">
    <source>
        <dbReference type="Proteomes" id="UP000186026"/>
    </source>
</evidence>
<protein>
    <submittedName>
        <fullName evidence="1">Uncharacterized protein</fullName>
    </submittedName>
</protein>
<name>A0A1N7LXF7_9BACT</name>
<dbReference type="OrthoDB" id="5140926at2"/>
<evidence type="ECO:0000313" key="1">
    <source>
        <dbReference type="EMBL" id="SIS78510.1"/>
    </source>
</evidence>
<dbReference type="RefSeq" id="WP_076499883.1">
    <property type="nucleotide sequence ID" value="NZ_FTOP01000004.1"/>
</dbReference>
<dbReference type="Proteomes" id="UP000186026">
    <property type="component" value="Unassembled WGS sequence"/>
</dbReference>
<proteinExistence type="predicted"/>
<reference evidence="2" key="1">
    <citation type="submission" date="2017-01" db="EMBL/GenBank/DDBJ databases">
        <authorList>
            <person name="Varghese N."/>
            <person name="Submissions S."/>
        </authorList>
    </citation>
    <scope>NUCLEOTIDE SEQUENCE [LARGE SCALE GENOMIC DNA]</scope>
    <source>
        <strain evidence="2">DSM 46698</strain>
    </source>
</reference>
<accession>A0A1N7LXF7</accession>
<dbReference type="EMBL" id="FTOP01000004">
    <property type="protein sequence ID" value="SIS78510.1"/>
    <property type="molecule type" value="Genomic_DNA"/>
</dbReference>
<gene>
    <name evidence="1" type="ORF">SAMN05421761_104196</name>
</gene>
<dbReference type="STRING" id="529505.SAMN05421761_104196"/>